<feature type="non-terminal residue" evidence="2">
    <location>
        <position position="1"/>
    </location>
</feature>
<sequence length="109" mass="13089">KTHNLKSHITNTRVILFVEILIPLFIKNIDIFDEWKAFRRKTTLQSRLPKEQGEVHPQIHDTRTLWKFTTLMFCMSVMTWMNMIIPLCASHCNSQENYDQSLIYMQELF</sequence>
<name>A0A0V0HCN1_SOLCH</name>
<keyword evidence="1" id="KW-0812">Transmembrane</keyword>
<keyword evidence="1" id="KW-0472">Membrane</keyword>
<keyword evidence="1" id="KW-1133">Transmembrane helix</keyword>
<proteinExistence type="predicted"/>
<dbReference type="EMBL" id="GEDG01021632">
    <property type="protein sequence ID" value="JAP18149.1"/>
    <property type="molecule type" value="Transcribed_RNA"/>
</dbReference>
<dbReference type="AlphaFoldDB" id="A0A0V0HCN1"/>
<reference evidence="2" key="1">
    <citation type="submission" date="2015-12" db="EMBL/GenBank/DDBJ databases">
        <title>Gene expression during late stages of embryo sac development: a critical building block for successful pollen-pistil interactions.</title>
        <authorList>
            <person name="Liu Y."/>
            <person name="Joly V."/>
            <person name="Sabar M."/>
            <person name="Matton D.P."/>
        </authorList>
    </citation>
    <scope>NUCLEOTIDE SEQUENCE</scope>
</reference>
<organism evidence="2">
    <name type="scientific">Solanum chacoense</name>
    <name type="common">Chaco potato</name>
    <dbReference type="NCBI Taxonomy" id="4108"/>
    <lineage>
        <taxon>Eukaryota</taxon>
        <taxon>Viridiplantae</taxon>
        <taxon>Streptophyta</taxon>
        <taxon>Embryophyta</taxon>
        <taxon>Tracheophyta</taxon>
        <taxon>Spermatophyta</taxon>
        <taxon>Magnoliopsida</taxon>
        <taxon>eudicotyledons</taxon>
        <taxon>Gunneridae</taxon>
        <taxon>Pentapetalae</taxon>
        <taxon>asterids</taxon>
        <taxon>lamiids</taxon>
        <taxon>Solanales</taxon>
        <taxon>Solanaceae</taxon>
        <taxon>Solanoideae</taxon>
        <taxon>Solaneae</taxon>
        <taxon>Solanum</taxon>
    </lineage>
</organism>
<evidence type="ECO:0000256" key="1">
    <source>
        <dbReference type="SAM" id="Phobius"/>
    </source>
</evidence>
<evidence type="ECO:0000313" key="2">
    <source>
        <dbReference type="EMBL" id="JAP18149.1"/>
    </source>
</evidence>
<protein>
    <submittedName>
        <fullName evidence="2">Putative ovule protein</fullName>
    </submittedName>
</protein>
<feature type="transmembrane region" description="Helical" evidence="1">
    <location>
        <begin position="65"/>
        <end position="85"/>
    </location>
</feature>
<accession>A0A0V0HCN1</accession>